<keyword evidence="1" id="KW-1133">Transmembrane helix</keyword>
<evidence type="ECO:0000313" key="3">
    <source>
        <dbReference type="Proteomes" id="UP001321748"/>
    </source>
</evidence>
<name>A0ABN6SFB1_9BIFI</name>
<feature type="transmembrane region" description="Helical" evidence="1">
    <location>
        <begin position="20"/>
        <end position="41"/>
    </location>
</feature>
<dbReference type="EMBL" id="AP026800">
    <property type="protein sequence ID" value="BDR54704.1"/>
    <property type="molecule type" value="Genomic_DNA"/>
</dbReference>
<organism evidence="2 3">
    <name type="scientific">Bombiscardovia apis</name>
    <dbReference type="NCBI Taxonomy" id="2932182"/>
    <lineage>
        <taxon>Bacteria</taxon>
        <taxon>Bacillati</taxon>
        <taxon>Actinomycetota</taxon>
        <taxon>Actinomycetes</taxon>
        <taxon>Bifidobacteriales</taxon>
        <taxon>Bifidobacteriaceae</taxon>
        <taxon>Bombiscardovia</taxon>
    </lineage>
</organism>
<reference evidence="2 3" key="1">
    <citation type="journal article" date="2023" name="Microbiol. Spectr.">
        <title>Symbiosis of Carpenter Bees with Uncharacterized Lactic Acid Bacteria Showing NAD Auxotrophy.</title>
        <authorList>
            <person name="Kawasaki S."/>
            <person name="Ozawa K."/>
            <person name="Mori T."/>
            <person name="Yamamoto A."/>
            <person name="Ito M."/>
            <person name="Ohkuma M."/>
            <person name="Sakamoto M."/>
            <person name="Matsutani M."/>
        </authorList>
    </citation>
    <scope>NUCLEOTIDE SEQUENCE [LARGE SCALE GENOMIC DNA]</scope>
    <source>
        <strain evidence="2 3">KimH</strain>
    </source>
</reference>
<evidence type="ECO:0000313" key="2">
    <source>
        <dbReference type="EMBL" id="BDR54704.1"/>
    </source>
</evidence>
<gene>
    <name evidence="2" type="ORF">KIMH_08150</name>
</gene>
<keyword evidence="1" id="KW-0812">Transmembrane</keyword>
<dbReference type="Proteomes" id="UP001321748">
    <property type="component" value="Chromosome"/>
</dbReference>
<dbReference type="RefSeq" id="WP_317642224.1">
    <property type="nucleotide sequence ID" value="NZ_AP026800.1"/>
</dbReference>
<sequence>MPFSVGGGDSTTHHKKRRTITVFALNFVLRFTVFDCGLIFWGSDKSFEQLWSVSNWGPALFVAVIGLLSDWFIARNGSVNSTWERRQVKKGLSWKPKKIHHRSDFPNKG</sequence>
<protein>
    <submittedName>
        <fullName evidence="2">Uncharacterized protein</fullName>
    </submittedName>
</protein>
<feature type="transmembrane region" description="Helical" evidence="1">
    <location>
        <begin position="53"/>
        <end position="73"/>
    </location>
</feature>
<keyword evidence="3" id="KW-1185">Reference proteome</keyword>
<evidence type="ECO:0000256" key="1">
    <source>
        <dbReference type="SAM" id="Phobius"/>
    </source>
</evidence>
<accession>A0ABN6SFB1</accession>
<proteinExistence type="predicted"/>
<keyword evidence="1" id="KW-0472">Membrane</keyword>